<organism evidence="2">
    <name type="scientific">Oryza meridionalis</name>
    <dbReference type="NCBI Taxonomy" id="40149"/>
    <lineage>
        <taxon>Eukaryota</taxon>
        <taxon>Viridiplantae</taxon>
        <taxon>Streptophyta</taxon>
        <taxon>Embryophyta</taxon>
        <taxon>Tracheophyta</taxon>
        <taxon>Spermatophyta</taxon>
        <taxon>Magnoliopsida</taxon>
        <taxon>Liliopsida</taxon>
        <taxon>Poales</taxon>
        <taxon>Poaceae</taxon>
        <taxon>BOP clade</taxon>
        <taxon>Oryzoideae</taxon>
        <taxon>Oryzeae</taxon>
        <taxon>Oryzinae</taxon>
        <taxon>Oryza</taxon>
    </lineage>
</organism>
<keyword evidence="3" id="KW-1185">Reference proteome</keyword>
<sequence>MAEIGGRRGVLLFSAAATAAARSETRHQHPAKQNGRHGRARHILPGAMGSINLRYNGSILDIRVCDEKSFKFRRRQLAPKAP</sequence>
<proteinExistence type="predicted"/>
<dbReference type="EnsemblPlants" id="OMERI06G23290.1">
    <property type="protein sequence ID" value="OMERI06G23290.1"/>
    <property type="gene ID" value="OMERI06G23290"/>
</dbReference>
<dbReference type="AlphaFoldDB" id="A0A0E0E4M4"/>
<dbReference type="HOGENOM" id="CLU_179585_0_0_1"/>
<accession>A0A0E0E4M4</accession>
<evidence type="ECO:0000313" key="3">
    <source>
        <dbReference type="Proteomes" id="UP000008021"/>
    </source>
</evidence>
<evidence type="ECO:0000313" key="2">
    <source>
        <dbReference type="EnsemblPlants" id="OMERI06G23290.1"/>
    </source>
</evidence>
<feature type="region of interest" description="Disordered" evidence="1">
    <location>
        <begin position="21"/>
        <end position="42"/>
    </location>
</feature>
<dbReference type="Gramene" id="OMERI06G23290.1">
    <property type="protein sequence ID" value="OMERI06G23290.1"/>
    <property type="gene ID" value="OMERI06G23290"/>
</dbReference>
<reference evidence="2" key="1">
    <citation type="submission" date="2015-04" db="UniProtKB">
        <authorList>
            <consortium name="EnsemblPlants"/>
        </authorList>
    </citation>
    <scope>IDENTIFICATION</scope>
</reference>
<name>A0A0E0E4M4_9ORYZ</name>
<dbReference type="Proteomes" id="UP000008021">
    <property type="component" value="Chromosome 6"/>
</dbReference>
<reference evidence="2" key="2">
    <citation type="submission" date="2018-05" db="EMBL/GenBank/DDBJ databases">
        <title>OmerRS3 (Oryza meridionalis Reference Sequence Version 3).</title>
        <authorList>
            <person name="Zhang J."/>
            <person name="Kudrna D."/>
            <person name="Lee S."/>
            <person name="Talag J."/>
            <person name="Welchert J."/>
            <person name="Wing R.A."/>
        </authorList>
    </citation>
    <scope>NUCLEOTIDE SEQUENCE [LARGE SCALE GENOMIC DNA]</scope>
    <source>
        <strain evidence="2">cv. OR44</strain>
    </source>
</reference>
<protein>
    <submittedName>
        <fullName evidence="2">Uncharacterized protein</fullName>
    </submittedName>
</protein>
<evidence type="ECO:0000256" key="1">
    <source>
        <dbReference type="SAM" id="MobiDB-lite"/>
    </source>
</evidence>
<feature type="compositionally biased region" description="Basic residues" evidence="1">
    <location>
        <begin position="28"/>
        <end position="42"/>
    </location>
</feature>